<evidence type="ECO:0000313" key="5">
    <source>
        <dbReference type="Proteomes" id="UP000567293"/>
    </source>
</evidence>
<name>A0A7V8NNG4_9BACT</name>
<dbReference type="GO" id="GO:0015159">
    <property type="term" value="F:polysaccharide transmembrane transporter activity"/>
    <property type="evidence" value="ECO:0007669"/>
    <property type="project" value="InterPro"/>
</dbReference>
<evidence type="ECO:0000259" key="3">
    <source>
        <dbReference type="Pfam" id="PF10531"/>
    </source>
</evidence>
<feature type="domain" description="Polysaccharide export protein N-terminal" evidence="2">
    <location>
        <begin position="54"/>
        <end position="127"/>
    </location>
</feature>
<accession>A0A7V8NNG4</accession>
<dbReference type="PANTHER" id="PTHR33619">
    <property type="entry name" value="POLYSACCHARIDE EXPORT PROTEIN GFCE-RELATED"/>
    <property type="match status" value="1"/>
</dbReference>
<evidence type="ECO:0000259" key="2">
    <source>
        <dbReference type="Pfam" id="PF02563"/>
    </source>
</evidence>
<dbReference type="Gene3D" id="3.10.560.10">
    <property type="entry name" value="Outer membrane lipoprotein wza domain like"/>
    <property type="match status" value="2"/>
</dbReference>
<organism evidence="4 5">
    <name type="scientific">Candidatus Acidiferrum panamense</name>
    <dbReference type="NCBI Taxonomy" id="2741543"/>
    <lineage>
        <taxon>Bacteria</taxon>
        <taxon>Pseudomonadati</taxon>
        <taxon>Acidobacteriota</taxon>
        <taxon>Terriglobia</taxon>
        <taxon>Candidatus Acidiferrales</taxon>
        <taxon>Candidatus Acidiferrum</taxon>
    </lineage>
</organism>
<dbReference type="InterPro" id="IPR003715">
    <property type="entry name" value="Poly_export_N"/>
</dbReference>
<proteinExistence type="predicted"/>
<reference evidence="4" key="1">
    <citation type="submission" date="2020-06" db="EMBL/GenBank/DDBJ databases">
        <title>Legume-microbial interactions unlock mineral nutrients during tropical forest succession.</title>
        <authorList>
            <person name="Epihov D.Z."/>
        </authorList>
    </citation>
    <scope>NUCLEOTIDE SEQUENCE [LARGE SCALE GENOMIC DNA]</scope>
    <source>
        <strain evidence="4">Pan2503</strain>
    </source>
</reference>
<dbReference type="AlphaFoldDB" id="A0A7V8NNG4"/>
<dbReference type="Pfam" id="PF02563">
    <property type="entry name" value="Poly_export"/>
    <property type="match status" value="1"/>
</dbReference>
<dbReference type="Pfam" id="PF10531">
    <property type="entry name" value="SLBB"/>
    <property type="match status" value="3"/>
</dbReference>
<sequence length="400" mass="44103">MKMTHRANPYADIPSLYDMYVQASVRQKPTERFGLDVFRNTANDPEELPMDLPVGPDYVVGPGDSLEIDLWGCVSERLFRTVDREGRVSLPEAGPLLVSGRNLGDVQQAVQQVLRSQFRDVSADVSVSRLRTVRVYVVGDVTQPGAYDISSLSTPLNALFAAGGITPRGSLRTLKHLRGKQLVEEVDAYDLLLHGVRSDLHRLENGDTLLVPPLGSQVTVDGMVRRPAIYELNGERSLAEVLELAGGILPTATLRHIEVQRVEAHEKRTMLALNLSPSGDSDDAKKQLDSFAIHDGDEVHIFPIAPYNDDAIYVQGHVLRPGRYSYKPEMKLSDLIASYRDLLPEPAPHYAEIVRLNAPDFRPSVESFDLSAALAVARESTWAAAHARYAADPTPDRPDG</sequence>
<dbReference type="PANTHER" id="PTHR33619:SF3">
    <property type="entry name" value="POLYSACCHARIDE EXPORT PROTEIN GFCE-RELATED"/>
    <property type="match status" value="1"/>
</dbReference>
<keyword evidence="5" id="KW-1185">Reference proteome</keyword>
<feature type="domain" description="Soluble ligand binding" evidence="3">
    <location>
        <begin position="312"/>
        <end position="337"/>
    </location>
</feature>
<comment type="caution">
    <text evidence="4">The sequence shown here is derived from an EMBL/GenBank/DDBJ whole genome shotgun (WGS) entry which is preliminary data.</text>
</comment>
<feature type="domain" description="Soluble ligand binding" evidence="3">
    <location>
        <begin position="218"/>
        <end position="267"/>
    </location>
</feature>
<dbReference type="EMBL" id="JACDQQ010000465">
    <property type="protein sequence ID" value="MBA0084295.1"/>
    <property type="molecule type" value="Genomic_DNA"/>
</dbReference>
<evidence type="ECO:0000256" key="1">
    <source>
        <dbReference type="ARBA" id="ARBA00022729"/>
    </source>
</evidence>
<dbReference type="InterPro" id="IPR049712">
    <property type="entry name" value="Poly_export"/>
</dbReference>
<keyword evidence="1" id="KW-0732">Signal</keyword>
<dbReference type="InterPro" id="IPR019554">
    <property type="entry name" value="Soluble_ligand-bd"/>
</dbReference>
<dbReference type="Proteomes" id="UP000567293">
    <property type="component" value="Unassembled WGS sequence"/>
</dbReference>
<feature type="domain" description="Soluble ligand binding" evidence="3">
    <location>
        <begin position="134"/>
        <end position="175"/>
    </location>
</feature>
<protein>
    <submittedName>
        <fullName evidence="4">SLBB domain-containing protein</fullName>
    </submittedName>
</protein>
<evidence type="ECO:0000313" key="4">
    <source>
        <dbReference type="EMBL" id="MBA0084295.1"/>
    </source>
</evidence>
<gene>
    <name evidence="4" type="ORF">HRJ53_04800</name>
</gene>
<dbReference type="Gene3D" id="3.30.1950.10">
    <property type="entry name" value="wza like domain"/>
    <property type="match status" value="1"/>
</dbReference>
<feature type="non-terminal residue" evidence="4">
    <location>
        <position position="400"/>
    </location>
</feature>